<gene>
    <name evidence="3" type="primary">NCL1_46010</name>
    <name evidence="3" type="ORF">TNCT_582951</name>
</gene>
<dbReference type="Gene3D" id="1.20.890.10">
    <property type="entry name" value="cAMP-dependent protein kinase regulatory subunit, dimerization-anchoring domain"/>
    <property type="match status" value="1"/>
</dbReference>
<evidence type="ECO:0000256" key="1">
    <source>
        <dbReference type="SAM" id="Coils"/>
    </source>
</evidence>
<feature type="compositionally biased region" description="Polar residues" evidence="2">
    <location>
        <begin position="1988"/>
        <end position="2001"/>
    </location>
</feature>
<feature type="coiled-coil region" evidence="1">
    <location>
        <begin position="1032"/>
        <end position="1063"/>
    </location>
</feature>
<evidence type="ECO:0000256" key="2">
    <source>
        <dbReference type="SAM" id="MobiDB-lite"/>
    </source>
</evidence>
<name>A0A8X6FKR8_TRICU</name>
<feature type="region of interest" description="Disordered" evidence="2">
    <location>
        <begin position="2171"/>
        <end position="2199"/>
    </location>
</feature>
<feature type="region of interest" description="Disordered" evidence="2">
    <location>
        <begin position="122"/>
        <end position="145"/>
    </location>
</feature>
<protein>
    <submittedName>
        <fullName evidence="3">Uncharacterized protein</fullName>
    </submittedName>
</protein>
<feature type="coiled-coil region" evidence="1">
    <location>
        <begin position="1154"/>
        <end position="1192"/>
    </location>
</feature>
<feature type="coiled-coil region" evidence="1">
    <location>
        <begin position="1089"/>
        <end position="1129"/>
    </location>
</feature>
<keyword evidence="1" id="KW-0175">Coiled coil</keyword>
<feature type="region of interest" description="Disordered" evidence="2">
    <location>
        <begin position="1985"/>
        <end position="2014"/>
    </location>
</feature>
<feature type="region of interest" description="Disordered" evidence="2">
    <location>
        <begin position="2246"/>
        <end position="2279"/>
    </location>
</feature>
<evidence type="ECO:0000313" key="4">
    <source>
        <dbReference type="Proteomes" id="UP000887116"/>
    </source>
</evidence>
<feature type="region of interest" description="Disordered" evidence="2">
    <location>
        <begin position="1204"/>
        <end position="1253"/>
    </location>
</feature>
<feature type="compositionally biased region" description="Polar residues" evidence="2">
    <location>
        <begin position="2185"/>
        <end position="2198"/>
    </location>
</feature>
<dbReference type="CDD" id="cd22967">
    <property type="entry name" value="DD_AK7"/>
    <property type="match status" value="1"/>
</dbReference>
<feature type="region of interest" description="Disordered" evidence="2">
    <location>
        <begin position="480"/>
        <end position="512"/>
    </location>
</feature>
<evidence type="ECO:0000313" key="3">
    <source>
        <dbReference type="EMBL" id="GFQ82793.1"/>
    </source>
</evidence>
<feature type="compositionally biased region" description="Basic and acidic residues" evidence="2">
    <location>
        <begin position="2003"/>
        <end position="2014"/>
    </location>
</feature>
<feature type="compositionally biased region" description="Polar residues" evidence="2">
    <location>
        <begin position="1"/>
        <end position="11"/>
    </location>
</feature>
<dbReference type="InterPro" id="IPR047499">
    <property type="entry name" value="DD_AK7"/>
</dbReference>
<dbReference type="EMBL" id="BMAO01032505">
    <property type="protein sequence ID" value="GFQ82793.1"/>
    <property type="molecule type" value="Genomic_DNA"/>
</dbReference>
<comment type="caution">
    <text evidence="3">The sequence shown here is derived from an EMBL/GenBank/DDBJ whole genome shotgun (WGS) entry which is preliminary data.</text>
</comment>
<dbReference type="Proteomes" id="UP000887116">
    <property type="component" value="Unassembled WGS sequence"/>
</dbReference>
<feature type="compositionally biased region" description="Basic and acidic residues" evidence="2">
    <location>
        <begin position="126"/>
        <end position="145"/>
    </location>
</feature>
<feature type="compositionally biased region" description="Basic and acidic residues" evidence="2">
    <location>
        <begin position="67"/>
        <end position="99"/>
    </location>
</feature>
<dbReference type="InterPro" id="IPR007858">
    <property type="entry name" value="Dpy-30_motif"/>
</dbReference>
<feature type="region of interest" description="Disordered" evidence="2">
    <location>
        <begin position="1"/>
        <end position="102"/>
    </location>
</feature>
<dbReference type="Pfam" id="PF05186">
    <property type="entry name" value="Dpy-30"/>
    <property type="match status" value="1"/>
</dbReference>
<sequence length="2340" mass="261093">MARGSANNMVGSKNRARKSSQVKENEVKKVPCSIPKSTNGRKEKAPATAKKIVKKSTVKKINVQKKGNKEIKTGNKNEKKVPVKRNKKEEDSVEIGKRERVSHKRKVEDLLEENYVSENIVKGKSISREPNKKRTKYDSNENKNDVKKITSKSSENEIIVKVESVKTSSRKTRNLRMAVGDSKLYDDSQKKEYTKLKGAKMDANLKKTLARGKEAIKNSESQNLTTTKSTINTKVNVRKTRNAKKVIDTKNIEVNNQTDKIKDLITAPLAKDIIKYEKVDPSQMDDYIKVGKKITVNKSVTRTKKNSHLESSGRKTRNAIKLQVTDIDKVSKIVTKSTLGSKETKNCTEVINITSKAEIKGNKSEEKGSKTWKAKKSEETKTDVKSSKNDIDVTKTKNETIKVIQDTGSHKTKTAKRFGNKSSAKDTFEQDIDGIVEKKIANKQTILKNEMDSAEIIVFKKTKRGMKTMTENAKVSEEMQNLKKSKASNNTPGADEISELEKYKKSKTKSGAAIEQNPKLVIEQNSKLVEFENETKENEGRKTVESSIDSTENANLKIGSRKNKKKMTLGKSQKNPIKNEGEINIKSDLEVSKEVSGENANIPENENYCKTNQDLEENEAILVNEEASQNSPKRAESEHSDKNIPEIKTEFIEKILKNKLNQDEIEHHREAELIISNDMDVEKHPEENKDNSDEDVRMNETEVKQKILEMKGSAGILCQTNIQNRFPKTFKSDCELEINELKREEIEFGTEIICKMSIESTSKINKITEDANIENSKKFLYKDEFSEKHIDRNCNEQEEGKGSPERTSKLTDVEVNDSVSNTNMKKIKKDHKSTGTKNSMEITGIINVKENLKTIIKTNNSEEYSKTNLESFDAESNSWKHFEMQNVLEDVSEKDLNTNGIQNSCCLVDATFRRKNCEIEENSDVLNNEVVLDKNDFVAKNTEIHAEIKEIEYKDSSKYNKQDSNTTKAEAVNEASNSRTVEICCTDVETKKFETLEHIVKEVEYNEMLEPDKTNNGNINISQVNLQNSKTMNELEVQNSKAMNELEVKNSKTMNELEAEVQNSKTVNELEVKVRNSEAGDELEVEVGNSKALCELQNSEAEVEVQNSEAEVEVQNSEAEAEVQNSEAEVEVRNSGAEVEVRNSEAEVEVWNSEAEVEVRNSEAEVEVRNSEAEVEVRNSEAEVEVRNSEAEVVAEDSKIAVEAEDSEAAVEAEDSEAAVEAEDSEAAVEAEDSEAAVEAEDSEAAVEAEDSEAVVEAEDSEAVVEAEDSEAVVEAEDSEAVVEAEDSEAAVEAEDSEAAVEAEDSEVVVEAENVAVVEAENSEAVVEAENSEAVVEAENYVALVGAENSVALVEAEDSEAVVEAENSEAVVEAENSEAVVEAENSEAVVEAENSEAVVEAENYVALVGAKNSVALVGAENSVALVEAENSVALVEAENSVALVEAENSVALVEAENSVALVEAENSVALVEAENSVALVEAENSVALFEAENSVALVEAENSVALVEAENSVAVVEAENSETGVEADNTESVVKLQNSKTDVESQNYKNLTEFEINKSGNIQNNLNCSYGTINILSNKEKTLTGGTSSKNKESIELDVENVTNFKEKNKIFQNRMESVDVEMKTLNVALKTQEEENFQSEALKQFLPDCEVKSENSKNMSKVEYHSTEKIMVESSNVENESCSSSSRMRNALGISNNQFDEKIENNKEYTFENKTIKSCNDNKPKKIFLSETHENGQLIGKNSLQCDKPLEETSFTNKKLLEENSNSSKHLSETFDDCNECLEIMPCNVYKNIVSDNKGKSVEVMKEISVQDITKVKDYDNENCLQIKNVNDNKHVGEISACRTKQLNILSAHIDEQKQINVINRIKRLDEPSNDRDLSKETLAYSEEQMLGTFQNGRKQSKENISNDSHELIEISFDKKKVLNVTNSESIQLNEVAQQFNKEVTITKSDICEENELKNSDNIVNDTNVNDLNKETENAKLKMSETPELNNGSSIASTNCAPEDKEVSNESFPDENKELVNYTNKKKSCTELPILSEANSTPVMPLEKSVIYKELDAKLQSKRSTCDLGVSKREKCSEILIPAESKELCLNSELLNENKETIHKTSPNFESSNTVLVQQKNLDYGTISIVKKEGNRKKTRVVKTNGDFKQMSDEEIRKCCVNPELFESNNSTNGKKAIKRKSENLPSQTEPGSSTEVSVEIKIKKKPNPNDPKKCAVQHMDRLLLGKEWKTSNCIEIERSQNRIIDPSEPGPSWLESAAELASRKRKAPSTPTPSTSNEIKRLCVRNSSAPVRMYLEQFVPFLLEGLLKVTYVRPNDPIQYLADWMKANKTAAYERMNS</sequence>
<accession>A0A8X6FKR8</accession>
<organism evidence="3 4">
    <name type="scientific">Trichonephila clavata</name>
    <name type="common">Joro spider</name>
    <name type="synonym">Nephila clavata</name>
    <dbReference type="NCBI Taxonomy" id="2740835"/>
    <lineage>
        <taxon>Eukaryota</taxon>
        <taxon>Metazoa</taxon>
        <taxon>Ecdysozoa</taxon>
        <taxon>Arthropoda</taxon>
        <taxon>Chelicerata</taxon>
        <taxon>Arachnida</taxon>
        <taxon>Araneae</taxon>
        <taxon>Araneomorphae</taxon>
        <taxon>Entelegynae</taxon>
        <taxon>Araneoidea</taxon>
        <taxon>Nephilidae</taxon>
        <taxon>Trichonephila</taxon>
    </lineage>
</organism>
<keyword evidence="4" id="KW-1185">Reference proteome</keyword>
<proteinExistence type="predicted"/>
<feature type="region of interest" description="Disordered" evidence="2">
    <location>
        <begin position="560"/>
        <end position="580"/>
    </location>
</feature>
<reference evidence="3" key="1">
    <citation type="submission" date="2020-07" db="EMBL/GenBank/DDBJ databases">
        <title>Multicomponent nature underlies the extraordinary mechanical properties of spider dragline silk.</title>
        <authorList>
            <person name="Kono N."/>
            <person name="Nakamura H."/>
            <person name="Mori M."/>
            <person name="Yoshida Y."/>
            <person name="Ohtoshi R."/>
            <person name="Malay A.D."/>
            <person name="Moran D.A.P."/>
            <person name="Tomita M."/>
            <person name="Numata K."/>
            <person name="Arakawa K."/>
        </authorList>
    </citation>
    <scope>NUCLEOTIDE SEQUENCE</scope>
</reference>
<dbReference type="OrthoDB" id="6434980at2759"/>